<evidence type="ECO:0000313" key="2">
    <source>
        <dbReference type="Proteomes" id="UP000245793"/>
    </source>
</evidence>
<proteinExistence type="predicted"/>
<sequence length="49" mass="6055">MRTNAYKIIKVIKFYEWEYNYLCIDTHTPYVAATSFFIHRTEIFDFVVR</sequence>
<organism evidence="1 2">
    <name type="scientific">Ezakiella coagulans</name>
    <dbReference type="NCBI Taxonomy" id="46507"/>
    <lineage>
        <taxon>Bacteria</taxon>
        <taxon>Bacillati</taxon>
        <taxon>Bacillota</taxon>
        <taxon>Tissierellia</taxon>
        <taxon>Ezakiella</taxon>
    </lineage>
</organism>
<gene>
    <name evidence="1" type="ORF">C7381_101155</name>
</gene>
<keyword evidence="2" id="KW-1185">Reference proteome</keyword>
<name>A0A2U1E7E2_9FIRM</name>
<dbReference type="Proteomes" id="UP000245793">
    <property type="component" value="Unassembled WGS sequence"/>
</dbReference>
<comment type="caution">
    <text evidence="1">The sequence shown here is derived from an EMBL/GenBank/DDBJ whole genome shotgun (WGS) entry which is preliminary data.</text>
</comment>
<dbReference type="EMBL" id="QEKV01000001">
    <property type="protein sequence ID" value="PVY95629.1"/>
    <property type="molecule type" value="Genomic_DNA"/>
</dbReference>
<protein>
    <submittedName>
        <fullName evidence="1">Uncharacterized protein</fullName>
    </submittedName>
</protein>
<reference evidence="1 2" key="1">
    <citation type="submission" date="2018-04" db="EMBL/GenBank/DDBJ databases">
        <title>Genomic Encyclopedia of Type Strains, Phase IV (KMG-IV): sequencing the most valuable type-strain genomes for metagenomic binning, comparative biology and taxonomic classification.</title>
        <authorList>
            <person name="Goeker M."/>
        </authorList>
    </citation>
    <scope>NUCLEOTIDE SEQUENCE [LARGE SCALE GENOMIC DNA]</scope>
    <source>
        <strain evidence="1 2">DSM 20705</strain>
    </source>
</reference>
<accession>A0A2U1E7E2</accession>
<dbReference type="AlphaFoldDB" id="A0A2U1E7E2"/>
<evidence type="ECO:0000313" key="1">
    <source>
        <dbReference type="EMBL" id="PVY95629.1"/>
    </source>
</evidence>